<keyword evidence="2" id="KW-0813">Transport</keyword>
<evidence type="ECO:0000256" key="3">
    <source>
        <dbReference type="ARBA" id="ARBA00022475"/>
    </source>
</evidence>
<dbReference type="Proteomes" id="UP000199052">
    <property type="component" value="Unassembled WGS sequence"/>
</dbReference>
<feature type="transmembrane region" description="Helical" evidence="9">
    <location>
        <begin position="56"/>
        <end position="78"/>
    </location>
</feature>
<dbReference type="Gene3D" id="1.10.3730.20">
    <property type="match status" value="1"/>
</dbReference>
<evidence type="ECO:0000256" key="5">
    <source>
        <dbReference type="ARBA" id="ARBA00022989"/>
    </source>
</evidence>
<dbReference type="InterPro" id="IPR045324">
    <property type="entry name" value="Small_multidrug_res"/>
</dbReference>
<keyword evidence="6 9" id="KW-0472">Membrane</keyword>
<feature type="region of interest" description="Disordered" evidence="8">
    <location>
        <begin position="1"/>
        <end position="23"/>
    </location>
</feature>
<keyword evidence="5 9" id="KW-1133">Transmembrane helix</keyword>
<dbReference type="EMBL" id="FOOI01000015">
    <property type="protein sequence ID" value="SFH29532.1"/>
    <property type="molecule type" value="Genomic_DNA"/>
</dbReference>
<evidence type="ECO:0000256" key="2">
    <source>
        <dbReference type="ARBA" id="ARBA00022448"/>
    </source>
</evidence>
<feature type="transmembrane region" description="Helical" evidence="9">
    <location>
        <begin position="31"/>
        <end position="50"/>
    </location>
</feature>
<keyword evidence="4 7" id="KW-0812">Transmembrane</keyword>
<sequence length="205" mass="21469">MTIPNATTTPNATPSAAATTTPSTERRLGPWVVLLLAGVFEIGYALSVGGSHGFTALGWSVSAVVFFLLTLFALSVALKRIDVGIGYAVWAGIGAVGAALLGPVFFDETLTQVRAFWLAVIIGGVVWLKLTDSTKIRRPSGQDRVATYRTCWLAGPRLSCAACIWSSAASCGSGAGRRRGTSSPSPRRSAASWRRPRRTSPTAGG</sequence>
<reference evidence="10 11" key="1">
    <citation type="submission" date="2016-10" db="EMBL/GenBank/DDBJ databases">
        <authorList>
            <person name="de Groot N.N."/>
        </authorList>
    </citation>
    <scope>NUCLEOTIDE SEQUENCE [LARGE SCALE GENOMIC DNA]</scope>
    <source>
        <strain evidence="10 11">CPCC 202808</strain>
    </source>
</reference>
<dbReference type="AlphaFoldDB" id="A0A1I2YV73"/>
<evidence type="ECO:0000256" key="7">
    <source>
        <dbReference type="RuleBase" id="RU003942"/>
    </source>
</evidence>
<evidence type="ECO:0000256" key="6">
    <source>
        <dbReference type="ARBA" id="ARBA00023136"/>
    </source>
</evidence>
<protein>
    <submittedName>
        <fullName evidence="10">Multidrug transporter EmrE</fullName>
    </submittedName>
</protein>
<evidence type="ECO:0000313" key="11">
    <source>
        <dbReference type="Proteomes" id="UP000199052"/>
    </source>
</evidence>
<evidence type="ECO:0000256" key="8">
    <source>
        <dbReference type="SAM" id="MobiDB-lite"/>
    </source>
</evidence>
<dbReference type="GO" id="GO:0022857">
    <property type="term" value="F:transmembrane transporter activity"/>
    <property type="evidence" value="ECO:0007669"/>
    <property type="project" value="InterPro"/>
</dbReference>
<evidence type="ECO:0000256" key="1">
    <source>
        <dbReference type="ARBA" id="ARBA00004651"/>
    </source>
</evidence>
<evidence type="ECO:0000256" key="9">
    <source>
        <dbReference type="SAM" id="Phobius"/>
    </source>
</evidence>
<comment type="similarity">
    <text evidence="7">Belongs to the drug/metabolite transporter (DMT) superfamily. Small multidrug resistance (SMR) (TC 2.A.7.1) family.</text>
</comment>
<accession>A0A1I2YV73</accession>
<dbReference type="RefSeq" id="WP_237769000.1">
    <property type="nucleotide sequence ID" value="NZ_FOOI01000015.1"/>
</dbReference>
<evidence type="ECO:0000313" key="10">
    <source>
        <dbReference type="EMBL" id="SFH29532.1"/>
    </source>
</evidence>
<dbReference type="InterPro" id="IPR037185">
    <property type="entry name" value="EmrE-like"/>
</dbReference>
<dbReference type="PANTHER" id="PTHR30561:SF0">
    <property type="entry name" value="GUANIDINIUM EXPORTER"/>
    <property type="match status" value="1"/>
</dbReference>
<gene>
    <name evidence="10" type="ORF">SAMN05421678_11532</name>
</gene>
<dbReference type="STRING" id="504797.SAMN05421678_11532"/>
<dbReference type="SUPFAM" id="SSF103481">
    <property type="entry name" value="Multidrug resistance efflux transporter EmrE"/>
    <property type="match status" value="1"/>
</dbReference>
<dbReference type="Pfam" id="PF00893">
    <property type="entry name" value="Multi_Drug_Res"/>
    <property type="match status" value="1"/>
</dbReference>
<dbReference type="GO" id="GO:0005886">
    <property type="term" value="C:plasma membrane"/>
    <property type="evidence" value="ECO:0007669"/>
    <property type="project" value="UniProtKB-SubCell"/>
</dbReference>
<organism evidence="10 11">
    <name type="scientific">Actinopolymorpha cephalotaxi</name>
    <dbReference type="NCBI Taxonomy" id="504797"/>
    <lineage>
        <taxon>Bacteria</taxon>
        <taxon>Bacillati</taxon>
        <taxon>Actinomycetota</taxon>
        <taxon>Actinomycetes</taxon>
        <taxon>Propionibacteriales</taxon>
        <taxon>Actinopolymorphaceae</taxon>
        <taxon>Actinopolymorpha</taxon>
    </lineage>
</organism>
<proteinExistence type="inferred from homology"/>
<dbReference type="PANTHER" id="PTHR30561">
    <property type="entry name" value="SMR FAMILY PROTON-DEPENDENT DRUG EFFLUX TRANSPORTER SUGE"/>
    <property type="match status" value="1"/>
</dbReference>
<dbReference type="InterPro" id="IPR000390">
    <property type="entry name" value="Small_drug/metabolite_transptr"/>
</dbReference>
<evidence type="ECO:0000256" key="4">
    <source>
        <dbReference type="ARBA" id="ARBA00022692"/>
    </source>
</evidence>
<feature type="transmembrane region" description="Helical" evidence="9">
    <location>
        <begin position="112"/>
        <end position="130"/>
    </location>
</feature>
<comment type="subcellular location">
    <subcellularLocation>
        <location evidence="1 7">Cell membrane</location>
        <topology evidence="1 7">Multi-pass membrane protein</topology>
    </subcellularLocation>
</comment>
<feature type="transmembrane region" description="Helical" evidence="9">
    <location>
        <begin position="85"/>
        <end position="106"/>
    </location>
</feature>
<feature type="compositionally biased region" description="Low complexity" evidence="8">
    <location>
        <begin position="181"/>
        <end position="205"/>
    </location>
</feature>
<keyword evidence="3" id="KW-1003">Cell membrane</keyword>
<name>A0A1I2YV73_9ACTN</name>
<feature type="region of interest" description="Disordered" evidence="8">
    <location>
        <begin position="170"/>
        <end position="205"/>
    </location>
</feature>